<dbReference type="Proteomes" id="UP000479639">
    <property type="component" value="Unassembled WGS sequence"/>
</dbReference>
<evidence type="ECO:0000313" key="3">
    <source>
        <dbReference type="Proteomes" id="UP000479639"/>
    </source>
</evidence>
<name>A0A7C8FVT5_9ACTN</name>
<dbReference type="Pfam" id="PF04991">
    <property type="entry name" value="LicD"/>
    <property type="match status" value="1"/>
</dbReference>
<dbReference type="AlphaFoldDB" id="A0A7C8FVT5"/>
<dbReference type="InterPro" id="IPR007074">
    <property type="entry name" value="LicD/FKTN/FKRP_NTP_transf"/>
</dbReference>
<keyword evidence="3" id="KW-1185">Reference proteome</keyword>
<evidence type="ECO:0000313" key="2">
    <source>
        <dbReference type="EMBL" id="KAB1642113.1"/>
    </source>
</evidence>
<dbReference type="EMBL" id="WAJS01000032">
    <property type="protein sequence ID" value="KAB1642113.1"/>
    <property type="molecule type" value="Genomic_DNA"/>
</dbReference>
<protein>
    <submittedName>
        <fullName evidence="2">LicD family protein</fullName>
    </submittedName>
</protein>
<dbReference type="GO" id="GO:0009100">
    <property type="term" value="P:glycoprotein metabolic process"/>
    <property type="evidence" value="ECO:0007669"/>
    <property type="project" value="UniProtKB-ARBA"/>
</dbReference>
<reference evidence="2 3" key="1">
    <citation type="submission" date="2019-09" db="EMBL/GenBank/DDBJ databases">
        <title>Whole genome shotgun sequencing (WGS) of Ellagibacter isourolithinifaciens DSM 104140(T) and Adlercreutzia muris DSM 29508(T).</title>
        <authorList>
            <person name="Stoll D.A."/>
            <person name="Danylec N."/>
            <person name="Huch M."/>
        </authorList>
    </citation>
    <scope>NUCLEOTIDE SEQUENCE [LARGE SCALE GENOMIC DNA]</scope>
    <source>
        <strain evidence="2 3">DSM 29508</strain>
    </source>
</reference>
<gene>
    <name evidence="2" type="ORF">F8D48_09470</name>
</gene>
<dbReference type="InterPro" id="IPR052942">
    <property type="entry name" value="LPS_cholinephosphotransferase"/>
</dbReference>
<feature type="domain" description="LicD/FKTN/FKRP nucleotidyltransferase" evidence="1">
    <location>
        <begin position="26"/>
        <end position="244"/>
    </location>
</feature>
<dbReference type="PANTHER" id="PTHR43404:SF2">
    <property type="entry name" value="LIPOPOLYSACCHARIDE CHOLINEPHOSPHOTRANSFERASE LICD"/>
    <property type="match status" value="1"/>
</dbReference>
<dbReference type="PANTHER" id="PTHR43404">
    <property type="entry name" value="LIPOPOLYSACCHARIDE CHOLINEPHOSPHOTRANSFERASE LICD"/>
    <property type="match status" value="1"/>
</dbReference>
<comment type="caution">
    <text evidence="2">The sequence shown here is derived from an EMBL/GenBank/DDBJ whole genome shotgun (WGS) entry which is preliminary data.</text>
</comment>
<evidence type="ECO:0000259" key="1">
    <source>
        <dbReference type="Pfam" id="PF04991"/>
    </source>
</evidence>
<proteinExistence type="predicted"/>
<dbReference type="RefSeq" id="WP_151431555.1">
    <property type="nucleotide sequence ID" value="NZ_JANJZI010000019.1"/>
</dbReference>
<organism evidence="2 3">
    <name type="scientific">Adlercreutzia muris</name>
    <dbReference type="NCBI Taxonomy" id="1796610"/>
    <lineage>
        <taxon>Bacteria</taxon>
        <taxon>Bacillati</taxon>
        <taxon>Actinomycetota</taxon>
        <taxon>Coriobacteriia</taxon>
        <taxon>Eggerthellales</taxon>
        <taxon>Eggerthellaceae</taxon>
        <taxon>Adlercreutzia</taxon>
    </lineage>
</organism>
<accession>A0A7C8FVT5</accession>
<sequence length="265" mass="30630">MARERLTIEDMRRIQLDIMDEIHRMCLEHGLTYYLAYGSLLGAVRHGGFIPWDDDTDILMLRDDYEELLANFDQWRSSDRFALASYRAGGSFYPFTKVVDTTTVVLENFVRKDEGVGVWVDIFPYDEVDPSDRGLFRKRMRANLMYSFILADPAVGSSPWVKLVKRIVCPFVAHKDPRKYAAIMDDLARHACPEGSPLLADIVAQGDGEHVFPKELFEPIEMKFEDRTYWAPAGYEELLTIQYGDWRTPPSIDDRAIHTCEAYRL</sequence>